<comment type="subcellular location">
    <subcellularLocation>
        <location evidence="6">Cytoplasm</location>
    </subcellularLocation>
</comment>
<organism evidence="8 9">
    <name type="scientific">Mycolicibacterium agri</name>
    <name type="common">Mycobacterium agri</name>
    <dbReference type="NCBI Taxonomy" id="36811"/>
    <lineage>
        <taxon>Bacteria</taxon>
        <taxon>Bacillati</taxon>
        <taxon>Actinomycetota</taxon>
        <taxon>Actinomycetes</taxon>
        <taxon>Mycobacteriales</taxon>
        <taxon>Mycobacteriaceae</taxon>
        <taxon>Mycolicibacterium</taxon>
    </lineage>
</organism>
<evidence type="ECO:0000313" key="8">
    <source>
        <dbReference type="EMBL" id="PEG38747.1"/>
    </source>
</evidence>
<dbReference type="Pfam" id="PF02527">
    <property type="entry name" value="GidB"/>
    <property type="match status" value="1"/>
</dbReference>
<dbReference type="EC" id="2.1.1.-" evidence="6"/>
<dbReference type="Proteomes" id="UP000220914">
    <property type="component" value="Unassembled WGS sequence"/>
</dbReference>
<evidence type="ECO:0000313" key="9">
    <source>
        <dbReference type="Proteomes" id="UP000220914"/>
    </source>
</evidence>
<feature type="compositionally biased region" description="Basic residues" evidence="7">
    <location>
        <begin position="216"/>
        <end position="233"/>
    </location>
</feature>
<dbReference type="RefSeq" id="WP_097940371.1">
    <property type="nucleotide sequence ID" value="NZ_BLKS01000001.1"/>
</dbReference>
<dbReference type="PANTHER" id="PTHR31760:SF0">
    <property type="entry name" value="S-ADENOSYL-L-METHIONINE-DEPENDENT METHYLTRANSFERASES SUPERFAMILY PROTEIN"/>
    <property type="match status" value="1"/>
</dbReference>
<keyword evidence="9" id="KW-1185">Reference proteome</keyword>
<dbReference type="SUPFAM" id="SSF53335">
    <property type="entry name" value="S-adenosyl-L-methionine-dependent methyltransferases"/>
    <property type="match status" value="1"/>
</dbReference>
<feature type="binding site" evidence="6">
    <location>
        <position position="145"/>
    </location>
    <ligand>
        <name>S-adenosyl-L-methionine</name>
        <dbReference type="ChEBI" id="CHEBI:59789"/>
    </ligand>
</feature>
<evidence type="ECO:0000256" key="7">
    <source>
        <dbReference type="SAM" id="MobiDB-lite"/>
    </source>
</evidence>
<accession>A0A2A7N4S8</accession>
<dbReference type="PIRSF" id="PIRSF003078">
    <property type="entry name" value="GidB"/>
    <property type="match status" value="1"/>
</dbReference>
<comment type="similarity">
    <text evidence="6">Belongs to the methyltransferase superfamily. RNA methyltransferase RsmG family.</text>
</comment>
<proteinExistence type="inferred from homology"/>
<evidence type="ECO:0000256" key="1">
    <source>
        <dbReference type="ARBA" id="ARBA00022490"/>
    </source>
</evidence>
<dbReference type="GO" id="GO:0005829">
    <property type="term" value="C:cytosol"/>
    <property type="evidence" value="ECO:0007669"/>
    <property type="project" value="TreeGrafter"/>
</dbReference>
<evidence type="ECO:0000256" key="4">
    <source>
        <dbReference type="ARBA" id="ARBA00022679"/>
    </source>
</evidence>
<name>A0A2A7N4S8_MYCAG</name>
<feature type="region of interest" description="Disordered" evidence="7">
    <location>
        <begin position="214"/>
        <end position="233"/>
    </location>
</feature>
<keyword evidence="4 6" id="KW-0808">Transferase</keyword>
<gene>
    <name evidence="6" type="primary">rsmG</name>
    <name evidence="8" type="ORF">CQY20_12315</name>
</gene>
<dbReference type="Gene3D" id="3.40.50.150">
    <property type="entry name" value="Vaccinia Virus protein VP39"/>
    <property type="match status" value="1"/>
</dbReference>
<dbReference type="NCBIfam" id="TIGR00138">
    <property type="entry name" value="rsmG_gidB"/>
    <property type="match status" value="1"/>
</dbReference>
<dbReference type="InterPro" id="IPR029063">
    <property type="entry name" value="SAM-dependent_MTases_sf"/>
</dbReference>
<feature type="binding site" evidence="6">
    <location>
        <position position="77"/>
    </location>
    <ligand>
        <name>S-adenosyl-L-methionine</name>
        <dbReference type="ChEBI" id="CHEBI:59789"/>
    </ligand>
</feature>
<comment type="caution">
    <text evidence="6">Lacks conserved residue(s) required for the propagation of feature annotation.</text>
</comment>
<evidence type="ECO:0000256" key="6">
    <source>
        <dbReference type="HAMAP-Rule" id="MF_00074"/>
    </source>
</evidence>
<dbReference type="GO" id="GO:0070043">
    <property type="term" value="F:rRNA (guanine-N7-)-methyltransferase activity"/>
    <property type="evidence" value="ECO:0007669"/>
    <property type="project" value="UniProtKB-UniRule"/>
</dbReference>
<protein>
    <recommendedName>
        <fullName evidence="6">Ribosomal RNA small subunit methyltransferase G</fullName>
        <ecNumber evidence="6">2.1.1.-</ecNumber>
    </recommendedName>
    <alternativeName>
        <fullName evidence="6">16S rRNA 7-methylguanosine methyltransferase</fullName>
        <shortName evidence="6">16S rRNA m7G methyltransferase</shortName>
    </alternativeName>
</protein>
<dbReference type="AlphaFoldDB" id="A0A2A7N4S8"/>
<evidence type="ECO:0000256" key="5">
    <source>
        <dbReference type="ARBA" id="ARBA00022691"/>
    </source>
</evidence>
<evidence type="ECO:0000256" key="3">
    <source>
        <dbReference type="ARBA" id="ARBA00022603"/>
    </source>
</evidence>
<keyword evidence="5 6" id="KW-0949">S-adenosyl-L-methionine</keyword>
<reference evidence="8 9" key="1">
    <citation type="submission" date="2017-10" db="EMBL/GenBank/DDBJ databases">
        <title>The new phylogeny of genus Mycobacterium.</title>
        <authorList>
            <person name="Tortoli E."/>
            <person name="Trovato A."/>
            <person name="Cirillo D.M."/>
        </authorList>
    </citation>
    <scope>NUCLEOTIDE SEQUENCE [LARGE SCALE GENOMIC DNA]</scope>
    <source>
        <strain evidence="8 9">CCUG37673</strain>
    </source>
</reference>
<dbReference type="PANTHER" id="PTHR31760">
    <property type="entry name" value="S-ADENOSYL-L-METHIONINE-DEPENDENT METHYLTRANSFERASES SUPERFAMILY PROTEIN"/>
    <property type="match status" value="1"/>
</dbReference>
<dbReference type="OrthoDB" id="9808773at2"/>
<dbReference type="InterPro" id="IPR003682">
    <property type="entry name" value="rRNA_ssu_MeTfrase_G"/>
</dbReference>
<dbReference type="CDD" id="cd02440">
    <property type="entry name" value="AdoMet_MTases"/>
    <property type="match status" value="1"/>
</dbReference>
<keyword evidence="3 6" id="KW-0489">Methyltransferase</keyword>
<keyword evidence="2 6" id="KW-0698">rRNA processing</keyword>
<sequence length="233" mass="25230">MFHVKRAEVSAPPPAAESVFGDRLDQARRYAEILAGDGVERGLIGPRETDRVWDRHLLNSAAVAELLTGDEQIADIGSGAGLPGIPLALARPGLRVILIEPLLRRSDFLFEVVDNLDVDVTVIRGRAEDPSVRQRVGELDAVVLRAVASLDKLTRWSLPLLRPGGSMMALKGERAASELETHRRVMASLGAADARVVTCGGHYLRPPATVVVARRGSARPAHHRSRRTGRRSG</sequence>
<feature type="binding site" evidence="6">
    <location>
        <begin position="127"/>
        <end position="128"/>
    </location>
    <ligand>
        <name>S-adenosyl-L-methionine</name>
        <dbReference type="ChEBI" id="CHEBI:59789"/>
    </ligand>
</feature>
<dbReference type="HAMAP" id="MF_00074">
    <property type="entry name" value="16SrRNA_methyltr_G"/>
    <property type="match status" value="1"/>
</dbReference>
<comment type="caution">
    <text evidence="8">The sequence shown here is derived from an EMBL/GenBank/DDBJ whole genome shotgun (WGS) entry which is preliminary data.</text>
</comment>
<dbReference type="EMBL" id="PDCP01000018">
    <property type="protein sequence ID" value="PEG38747.1"/>
    <property type="molecule type" value="Genomic_DNA"/>
</dbReference>
<comment type="function">
    <text evidence="6">Specifically methylates the N7 position of a guanine in 16S rRNA.</text>
</comment>
<feature type="binding site" evidence="6">
    <location>
        <position position="82"/>
    </location>
    <ligand>
        <name>S-adenosyl-L-methionine</name>
        <dbReference type="ChEBI" id="CHEBI:59789"/>
    </ligand>
</feature>
<keyword evidence="1 6" id="KW-0963">Cytoplasm</keyword>
<evidence type="ECO:0000256" key="2">
    <source>
        <dbReference type="ARBA" id="ARBA00022552"/>
    </source>
</evidence>